<dbReference type="Proteomes" id="UP001501207">
    <property type="component" value="Unassembled WGS sequence"/>
</dbReference>
<keyword evidence="7 10" id="KW-0255">Endonuclease</keyword>
<feature type="binding site" evidence="10">
    <location>
        <position position="48"/>
    </location>
    <ligand>
        <name>Mg(2+)</name>
        <dbReference type="ChEBI" id="CHEBI:18420"/>
        <label>1</label>
    </ligand>
</feature>
<dbReference type="SUPFAM" id="SSF53098">
    <property type="entry name" value="Ribonuclease H-like"/>
    <property type="match status" value="1"/>
</dbReference>
<feature type="domain" description="RNase H type-1" evidence="11">
    <location>
        <begin position="1"/>
        <end position="139"/>
    </location>
</feature>
<sequence>MTNQLTIYTDGASRGNPGPGGYGAILMWGGHRKELSAGYRRTTNNRMELMAVIAALEALTKTGLHILVYTDSNYVAKAVEEGWVFNWVKKDFKDKKNKDLWLRFLTLYKQHHIRFRWVKGHADNPLNNRCDQLATAAADSGPLLTDEGYEREAAGAAQ</sequence>
<evidence type="ECO:0000259" key="11">
    <source>
        <dbReference type="PROSITE" id="PS50879"/>
    </source>
</evidence>
<dbReference type="Gene3D" id="3.30.420.10">
    <property type="entry name" value="Ribonuclease H-like superfamily/Ribonuclease H"/>
    <property type="match status" value="1"/>
</dbReference>
<comment type="function">
    <text evidence="10">Endonuclease that specifically degrades the RNA of RNA-DNA hybrids.</text>
</comment>
<dbReference type="EC" id="3.1.26.4" evidence="4 10"/>
<name>A0ABP8FL25_9BACT</name>
<dbReference type="CDD" id="cd09278">
    <property type="entry name" value="RNase_HI_prokaryote_like"/>
    <property type="match status" value="1"/>
</dbReference>
<dbReference type="InterPro" id="IPR022892">
    <property type="entry name" value="RNaseHI"/>
</dbReference>
<dbReference type="EMBL" id="BAABFN010000002">
    <property type="protein sequence ID" value="GAA4306312.1"/>
    <property type="molecule type" value="Genomic_DNA"/>
</dbReference>
<evidence type="ECO:0000313" key="13">
    <source>
        <dbReference type="Proteomes" id="UP001501207"/>
    </source>
</evidence>
<organism evidence="12 13">
    <name type="scientific">Compostibacter hankyongensis</name>
    <dbReference type="NCBI Taxonomy" id="1007089"/>
    <lineage>
        <taxon>Bacteria</taxon>
        <taxon>Pseudomonadati</taxon>
        <taxon>Bacteroidota</taxon>
        <taxon>Chitinophagia</taxon>
        <taxon>Chitinophagales</taxon>
        <taxon>Chitinophagaceae</taxon>
        <taxon>Compostibacter</taxon>
    </lineage>
</organism>
<feature type="binding site" evidence="10">
    <location>
        <position position="10"/>
    </location>
    <ligand>
        <name>Mg(2+)</name>
        <dbReference type="ChEBI" id="CHEBI:18420"/>
        <label>1</label>
    </ligand>
</feature>
<evidence type="ECO:0000256" key="1">
    <source>
        <dbReference type="ARBA" id="ARBA00000077"/>
    </source>
</evidence>
<comment type="catalytic activity">
    <reaction evidence="1 10">
        <text>Endonucleolytic cleavage to 5'-phosphomonoester.</text>
        <dbReference type="EC" id="3.1.26.4"/>
    </reaction>
</comment>
<evidence type="ECO:0000256" key="10">
    <source>
        <dbReference type="HAMAP-Rule" id="MF_00042"/>
    </source>
</evidence>
<evidence type="ECO:0000256" key="6">
    <source>
        <dbReference type="ARBA" id="ARBA00022723"/>
    </source>
</evidence>
<dbReference type="HAMAP" id="MF_00042">
    <property type="entry name" value="RNase_H"/>
    <property type="match status" value="1"/>
</dbReference>
<dbReference type="InterPro" id="IPR002156">
    <property type="entry name" value="RNaseH_domain"/>
</dbReference>
<evidence type="ECO:0000256" key="5">
    <source>
        <dbReference type="ARBA" id="ARBA00022722"/>
    </source>
</evidence>
<feature type="binding site" evidence="10">
    <location>
        <position position="10"/>
    </location>
    <ligand>
        <name>Mg(2+)</name>
        <dbReference type="ChEBI" id="CHEBI:18420"/>
        <label>2</label>
    </ligand>
</feature>
<dbReference type="PANTHER" id="PTHR10642">
    <property type="entry name" value="RIBONUCLEASE H1"/>
    <property type="match status" value="1"/>
</dbReference>
<dbReference type="InterPro" id="IPR050092">
    <property type="entry name" value="RNase_H"/>
</dbReference>
<protein>
    <recommendedName>
        <fullName evidence="4 10">Ribonuclease H</fullName>
        <shortName evidence="10">RNase H</shortName>
        <ecNumber evidence="4 10">3.1.26.4</ecNumber>
    </recommendedName>
</protein>
<keyword evidence="9 10" id="KW-0460">Magnesium</keyword>
<keyword evidence="10" id="KW-0963">Cytoplasm</keyword>
<feature type="binding site" evidence="10">
    <location>
        <position position="71"/>
    </location>
    <ligand>
        <name>Mg(2+)</name>
        <dbReference type="ChEBI" id="CHEBI:18420"/>
        <label>1</label>
    </ligand>
</feature>
<dbReference type="Pfam" id="PF00075">
    <property type="entry name" value="RNase_H"/>
    <property type="match status" value="1"/>
</dbReference>
<evidence type="ECO:0000256" key="9">
    <source>
        <dbReference type="ARBA" id="ARBA00022842"/>
    </source>
</evidence>
<evidence type="ECO:0000313" key="12">
    <source>
        <dbReference type="EMBL" id="GAA4306312.1"/>
    </source>
</evidence>
<keyword evidence="5 10" id="KW-0540">Nuclease</keyword>
<dbReference type="InterPro" id="IPR012337">
    <property type="entry name" value="RNaseH-like_sf"/>
</dbReference>
<dbReference type="RefSeq" id="WP_344977068.1">
    <property type="nucleotide sequence ID" value="NZ_BAABFN010000002.1"/>
</dbReference>
<reference evidence="13" key="1">
    <citation type="journal article" date="2019" name="Int. J. Syst. Evol. Microbiol.">
        <title>The Global Catalogue of Microorganisms (GCM) 10K type strain sequencing project: providing services to taxonomists for standard genome sequencing and annotation.</title>
        <authorList>
            <consortium name="The Broad Institute Genomics Platform"/>
            <consortium name="The Broad Institute Genome Sequencing Center for Infectious Disease"/>
            <person name="Wu L."/>
            <person name="Ma J."/>
        </authorList>
    </citation>
    <scope>NUCLEOTIDE SEQUENCE [LARGE SCALE GENOMIC DNA]</scope>
    <source>
        <strain evidence="13">JCM 17664</strain>
    </source>
</reference>
<evidence type="ECO:0000256" key="2">
    <source>
        <dbReference type="ARBA" id="ARBA00005300"/>
    </source>
</evidence>
<dbReference type="InterPro" id="IPR036397">
    <property type="entry name" value="RNaseH_sf"/>
</dbReference>
<comment type="subcellular location">
    <subcellularLocation>
        <location evidence="10">Cytoplasm</location>
    </subcellularLocation>
</comment>
<comment type="subunit">
    <text evidence="3 10">Monomer.</text>
</comment>
<proteinExistence type="inferred from homology"/>
<evidence type="ECO:0000256" key="4">
    <source>
        <dbReference type="ARBA" id="ARBA00012180"/>
    </source>
</evidence>
<keyword evidence="13" id="KW-1185">Reference proteome</keyword>
<evidence type="ECO:0000256" key="8">
    <source>
        <dbReference type="ARBA" id="ARBA00022801"/>
    </source>
</evidence>
<feature type="binding site" evidence="10">
    <location>
        <position position="131"/>
    </location>
    <ligand>
        <name>Mg(2+)</name>
        <dbReference type="ChEBI" id="CHEBI:18420"/>
        <label>2</label>
    </ligand>
</feature>
<dbReference type="PANTHER" id="PTHR10642:SF26">
    <property type="entry name" value="RIBONUCLEASE H1"/>
    <property type="match status" value="1"/>
</dbReference>
<keyword evidence="8 10" id="KW-0378">Hydrolase</keyword>
<dbReference type="NCBIfam" id="NF001236">
    <property type="entry name" value="PRK00203.1"/>
    <property type="match status" value="1"/>
</dbReference>
<accession>A0ABP8FL25</accession>
<keyword evidence="6 10" id="KW-0479">Metal-binding</keyword>
<evidence type="ECO:0000256" key="7">
    <source>
        <dbReference type="ARBA" id="ARBA00022759"/>
    </source>
</evidence>
<comment type="caution">
    <text evidence="12">The sequence shown here is derived from an EMBL/GenBank/DDBJ whole genome shotgun (WGS) entry which is preliminary data.</text>
</comment>
<dbReference type="PROSITE" id="PS50879">
    <property type="entry name" value="RNASE_H_1"/>
    <property type="match status" value="1"/>
</dbReference>
<gene>
    <name evidence="10 12" type="primary">rnhA</name>
    <name evidence="12" type="ORF">GCM10023143_12170</name>
</gene>
<evidence type="ECO:0000256" key="3">
    <source>
        <dbReference type="ARBA" id="ARBA00011245"/>
    </source>
</evidence>
<comment type="similarity">
    <text evidence="2 10">Belongs to the RNase H family.</text>
</comment>
<comment type="cofactor">
    <cofactor evidence="10">
        <name>Mg(2+)</name>
        <dbReference type="ChEBI" id="CHEBI:18420"/>
    </cofactor>
    <text evidence="10">Binds 1 Mg(2+) ion per subunit. May bind a second metal ion at a regulatory site, or after substrate binding.</text>
</comment>